<proteinExistence type="predicted"/>
<evidence type="ECO:0000313" key="3">
    <source>
        <dbReference type="Proteomes" id="UP001633002"/>
    </source>
</evidence>
<evidence type="ECO:0000256" key="1">
    <source>
        <dbReference type="SAM" id="MobiDB-lite"/>
    </source>
</evidence>
<keyword evidence="3" id="KW-1185">Reference proteome</keyword>
<dbReference type="EMBL" id="JBJQOH010000001">
    <property type="protein sequence ID" value="KAL3701884.1"/>
    <property type="molecule type" value="Genomic_DNA"/>
</dbReference>
<feature type="compositionally biased region" description="Basic and acidic residues" evidence="1">
    <location>
        <begin position="180"/>
        <end position="191"/>
    </location>
</feature>
<name>A0ABD3IK33_9MARC</name>
<dbReference type="AlphaFoldDB" id="A0ABD3IK33"/>
<protein>
    <submittedName>
        <fullName evidence="2">Uncharacterized protein</fullName>
    </submittedName>
</protein>
<comment type="caution">
    <text evidence="2">The sequence shown here is derived from an EMBL/GenBank/DDBJ whole genome shotgun (WGS) entry which is preliminary data.</text>
</comment>
<feature type="region of interest" description="Disordered" evidence="1">
    <location>
        <begin position="171"/>
        <end position="191"/>
    </location>
</feature>
<feature type="compositionally biased region" description="Polar residues" evidence="1">
    <location>
        <begin position="1"/>
        <end position="12"/>
    </location>
</feature>
<organism evidence="2 3">
    <name type="scientific">Riccia sorocarpa</name>
    <dbReference type="NCBI Taxonomy" id="122646"/>
    <lineage>
        <taxon>Eukaryota</taxon>
        <taxon>Viridiplantae</taxon>
        <taxon>Streptophyta</taxon>
        <taxon>Embryophyta</taxon>
        <taxon>Marchantiophyta</taxon>
        <taxon>Marchantiopsida</taxon>
        <taxon>Marchantiidae</taxon>
        <taxon>Marchantiales</taxon>
        <taxon>Ricciaceae</taxon>
        <taxon>Riccia</taxon>
    </lineage>
</organism>
<feature type="region of interest" description="Disordered" evidence="1">
    <location>
        <begin position="1"/>
        <end position="41"/>
    </location>
</feature>
<gene>
    <name evidence="2" type="ORF">R1sor_019906</name>
</gene>
<dbReference type="Proteomes" id="UP001633002">
    <property type="component" value="Unassembled WGS sequence"/>
</dbReference>
<reference evidence="2 3" key="1">
    <citation type="submission" date="2024-09" db="EMBL/GenBank/DDBJ databases">
        <title>Chromosome-scale assembly of Riccia sorocarpa.</title>
        <authorList>
            <person name="Paukszto L."/>
        </authorList>
    </citation>
    <scope>NUCLEOTIDE SEQUENCE [LARGE SCALE GENOMIC DNA]</scope>
    <source>
        <strain evidence="2">LP-2024</strain>
        <tissue evidence="2">Aerial parts of the thallus</tissue>
    </source>
</reference>
<sequence length="304" mass="34524">MKTTTAGESSIQAAAPVREAAERKRSPATTPPKPRKVRRVSEKDMDISLTVGVPGEDINGVTSDRLALYVEEKARMGIIAMERGDSHLQLHIQGFKWLSMPHMSRLQAELLWKACVAHELVSISDVDHIFFGTTDSPRYYLEQEEPKFYPDVKFVGEKVDKLGTDQKQQWEHAAGAKNPTQERCKGKETEEVKSEIKTKDILRNPEPHSNDDEAIGDIIKLDKVQLPGDDVDKLLSDLRNEEPDDIQKEQSVEEIPPIDLEQLEVDTVDIELLLSDRQRIQEQAEDYCSWDGRHRCSPRLHPVV</sequence>
<evidence type="ECO:0000313" key="2">
    <source>
        <dbReference type="EMBL" id="KAL3701884.1"/>
    </source>
</evidence>
<accession>A0ABD3IK33</accession>